<gene>
    <name evidence="3" type="ORF">BLL40_00035</name>
</gene>
<dbReference type="PANTHER" id="PTHR46663">
    <property type="entry name" value="DIGUANYLATE CYCLASE DGCT-RELATED"/>
    <property type="match status" value="1"/>
</dbReference>
<evidence type="ECO:0000259" key="2">
    <source>
        <dbReference type="PROSITE" id="PS50887"/>
    </source>
</evidence>
<sequence>MNMCGNINGRKEESFIAKEYQLLLNILNESFMMIRLNCAGKIIAINDHFIKKIGYTLDDLYMQDARIISSTYHHVDFGKSIWELIMQGKQWRGELCNRKKNGEMVWLQCIIVPVQDEGNYVTQVIAIATDITKEKEASKWKYLAYHHELTNLPNKRMLQQSIDAQLLRREKKQEKLAILFMDINQFKKINTKYGHLNGDLFLMEVAKRLASLSILGNHVYHVSGDEFIILLEDVEIIEVVVNTLFSEFREPFAIENFQIEASVSIGISIYPDHSKEAKSLLNCANSAMFEAKKESGNNYRLYQL</sequence>
<reference evidence="3 4" key="1">
    <citation type="submission" date="2016-12" db="EMBL/GenBank/DDBJ databases">
        <title>Domibacillus sp. SAOS 44 whole genome sequencing.</title>
        <authorList>
            <person name="Verma A."/>
            <person name="Krishnamurthi S."/>
        </authorList>
    </citation>
    <scope>NUCLEOTIDE SEQUENCE [LARGE SCALE GENOMIC DNA]</scope>
    <source>
        <strain evidence="3 4">SAOS 44</strain>
    </source>
</reference>
<dbReference type="NCBIfam" id="TIGR00254">
    <property type="entry name" value="GGDEF"/>
    <property type="match status" value="1"/>
</dbReference>
<dbReference type="CDD" id="cd00130">
    <property type="entry name" value="PAS"/>
    <property type="match status" value="1"/>
</dbReference>
<dbReference type="SUPFAM" id="SSF55785">
    <property type="entry name" value="PYP-like sensor domain (PAS domain)"/>
    <property type="match status" value="1"/>
</dbReference>
<dbReference type="InterPro" id="IPR000160">
    <property type="entry name" value="GGDEF_dom"/>
</dbReference>
<dbReference type="PROSITE" id="PS50113">
    <property type="entry name" value="PAC"/>
    <property type="match status" value="1"/>
</dbReference>
<dbReference type="SMART" id="SM00086">
    <property type="entry name" value="PAC"/>
    <property type="match status" value="1"/>
</dbReference>
<dbReference type="Pfam" id="PF13426">
    <property type="entry name" value="PAS_9"/>
    <property type="match status" value="1"/>
</dbReference>
<evidence type="ECO:0000259" key="1">
    <source>
        <dbReference type="PROSITE" id="PS50113"/>
    </source>
</evidence>
<keyword evidence="4" id="KW-1185">Reference proteome</keyword>
<dbReference type="NCBIfam" id="TIGR00229">
    <property type="entry name" value="sensory_box"/>
    <property type="match status" value="1"/>
</dbReference>
<name>A0A1Q5P6Z4_9BACI</name>
<dbReference type="STRING" id="1714354.BLL40_00035"/>
<dbReference type="Gene3D" id="3.30.70.270">
    <property type="match status" value="1"/>
</dbReference>
<dbReference type="Pfam" id="PF00990">
    <property type="entry name" value="GGDEF"/>
    <property type="match status" value="1"/>
</dbReference>
<evidence type="ECO:0008006" key="5">
    <source>
        <dbReference type="Google" id="ProtNLM"/>
    </source>
</evidence>
<dbReference type="InterPro" id="IPR035965">
    <property type="entry name" value="PAS-like_dom_sf"/>
</dbReference>
<dbReference type="PANTHER" id="PTHR46663:SF3">
    <property type="entry name" value="SLL0267 PROTEIN"/>
    <property type="match status" value="1"/>
</dbReference>
<comment type="caution">
    <text evidence="3">The sequence shown here is derived from an EMBL/GenBank/DDBJ whole genome shotgun (WGS) entry which is preliminary data.</text>
</comment>
<organism evidence="3 4">
    <name type="scientific">Domibacillus mangrovi</name>
    <dbReference type="NCBI Taxonomy" id="1714354"/>
    <lineage>
        <taxon>Bacteria</taxon>
        <taxon>Bacillati</taxon>
        <taxon>Bacillota</taxon>
        <taxon>Bacilli</taxon>
        <taxon>Bacillales</taxon>
        <taxon>Bacillaceae</taxon>
        <taxon>Domibacillus</taxon>
    </lineage>
</organism>
<dbReference type="Proteomes" id="UP000186524">
    <property type="component" value="Unassembled WGS sequence"/>
</dbReference>
<feature type="domain" description="GGDEF" evidence="2">
    <location>
        <begin position="174"/>
        <end position="304"/>
    </location>
</feature>
<accession>A0A1Q5P6Z4</accession>
<dbReference type="Gene3D" id="3.30.450.20">
    <property type="entry name" value="PAS domain"/>
    <property type="match status" value="1"/>
</dbReference>
<dbReference type="AlphaFoldDB" id="A0A1Q5P6Z4"/>
<dbReference type="InterPro" id="IPR029787">
    <property type="entry name" value="Nucleotide_cyclase"/>
</dbReference>
<evidence type="ECO:0000313" key="4">
    <source>
        <dbReference type="Proteomes" id="UP000186524"/>
    </source>
</evidence>
<dbReference type="InterPro" id="IPR052163">
    <property type="entry name" value="DGC-Regulatory_Protein"/>
</dbReference>
<dbReference type="OrthoDB" id="9759607at2"/>
<dbReference type="InterPro" id="IPR000700">
    <property type="entry name" value="PAS-assoc_C"/>
</dbReference>
<dbReference type="SMART" id="SM00267">
    <property type="entry name" value="GGDEF"/>
    <property type="match status" value="1"/>
</dbReference>
<dbReference type="SUPFAM" id="SSF55073">
    <property type="entry name" value="Nucleotide cyclase"/>
    <property type="match status" value="1"/>
</dbReference>
<dbReference type="InterPro" id="IPR000014">
    <property type="entry name" value="PAS"/>
</dbReference>
<dbReference type="CDD" id="cd01949">
    <property type="entry name" value="GGDEF"/>
    <property type="match status" value="1"/>
</dbReference>
<dbReference type="PROSITE" id="PS50887">
    <property type="entry name" value="GGDEF"/>
    <property type="match status" value="1"/>
</dbReference>
<dbReference type="InterPro" id="IPR043128">
    <property type="entry name" value="Rev_trsase/Diguanyl_cyclase"/>
</dbReference>
<dbReference type="EMBL" id="MRWQ01000001">
    <property type="protein sequence ID" value="OKL37862.1"/>
    <property type="molecule type" value="Genomic_DNA"/>
</dbReference>
<protein>
    <recommendedName>
        <fullName evidence="5">GGDEF domain-containing protein</fullName>
    </recommendedName>
</protein>
<evidence type="ECO:0000313" key="3">
    <source>
        <dbReference type="EMBL" id="OKL37862.1"/>
    </source>
</evidence>
<dbReference type="InterPro" id="IPR001610">
    <property type="entry name" value="PAC"/>
</dbReference>
<dbReference type="RefSeq" id="WP_073709875.1">
    <property type="nucleotide sequence ID" value="NZ_MRWQ01000001.1"/>
</dbReference>
<proteinExistence type="predicted"/>
<feature type="domain" description="PAC" evidence="1">
    <location>
        <begin position="89"/>
        <end position="143"/>
    </location>
</feature>